<evidence type="ECO:0000256" key="1">
    <source>
        <dbReference type="SAM" id="MobiDB-lite"/>
    </source>
</evidence>
<feature type="region of interest" description="Disordered" evidence="1">
    <location>
        <begin position="1"/>
        <end position="22"/>
    </location>
</feature>
<name>A0A0W0F3T9_MONRR</name>
<feature type="compositionally biased region" description="Basic residues" evidence="1">
    <location>
        <begin position="139"/>
        <end position="148"/>
    </location>
</feature>
<dbReference type="EMBL" id="LATX01002354">
    <property type="protein sequence ID" value="KTB30992.1"/>
    <property type="molecule type" value="Genomic_DNA"/>
</dbReference>
<feature type="compositionally biased region" description="Low complexity" evidence="1">
    <location>
        <begin position="1"/>
        <end position="18"/>
    </location>
</feature>
<gene>
    <name evidence="3" type="ORF">WG66_16449</name>
</gene>
<reference evidence="3 4" key="1">
    <citation type="submission" date="2015-12" db="EMBL/GenBank/DDBJ databases">
        <title>Draft genome sequence of Moniliophthora roreri, the causal agent of frosty pod rot of cacao.</title>
        <authorList>
            <person name="Aime M.C."/>
            <person name="Diaz-Valderrama J.R."/>
            <person name="Kijpornyongpan T."/>
            <person name="Phillips-Mora W."/>
        </authorList>
    </citation>
    <scope>NUCLEOTIDE SEQUENCE [LARGE SCALE GENOMIC DNA]</scope>
    <source>
        <strain evidence="3 4">MCA 2952</strain>
    </source>
</reference>
<feature type="transmembrane region" description="Helical" evidence="2">
    <location>
        <begin position="155"/>
        <end position="179"/>
    </location>
</feature>
<sequence length="196" mass="21180">MPPSTSSSTPSNANMTSPGSGLQFAIPDNTTTCDSITFFWTPTGGLDESSISLVVTNQEVPEHPASTVITQTLSGSLSTNDQHFTWLHVNVPEGWYTVQAQMQNQIILSQSPAFFVQNGTDVSCIPGINTSSMDSSPKSSHHRPSHSRHLPLGEVVGIAVGSAAGFTILAMAFAFPQFWRHALTSPKRKHPYHQLF</sequence>
<dbReference type="Proteomes" id="UP000054988">
    <property type="component" value="Unassembled WGS sequence"/>
</dbReference>
<evidence type="ECO:0000313" key="4">
    <source>
        <dbReference type="Proteomes" id="UP000054988"/>
    </source>
</evidence>
<comment type="caution">
    <text evidence="3">The sequence shown here is derived from an EMBL/GenBank/DDBJ whole genome shotgun (WGS) entry which is preliminary data.</text>
</comment>
<dbReference type="AlphaFoldDB" id="A0A0W0F3T9"/>
<keyword evidence="2" id="KW-1133">Transmembrane helix</keyword>
<evidence type="ECO:0000313" key="3">
    <source>
        <dbReference type="EMBL" id="KTB30992.1"/>
    </source>
</evidence>
<keyword evidence="2" id="KW-0812">Transmembrane</keyword>
<organism evidence="3 4">
    <name type="scientific">Moniliophthora roreri</name>
    <name type="common">Frosty pod rot fungus</name>
    <name type="synonym">Monilia roreri</name>
    <dbReference type="NCBI Taxonomy" id="221103"/>
    <lineage>
        <taxon>Eukaryota</taxon>
        <taxon>Fungi</taxon>
        <taxon>Dikarya</taxon>
        <taxon>Basidiomycota</taxon>
        <taxon>Agaricomycotina</taxon>
        <taxon>Agaricomycetes</taxon>
        <taxon>Agaricomycetidae</taxon>
        <taxon>Agaricales</taxon>
        <taxon>Marasmiineae</taxon>
        <taxon>Marasmiaceae</taxon>
        <taxon>Moniliophthora</taxon>
    </lineage>
</organism>
<proteinExistence type="predicted"/>
<feature type="region of interest" description="Disordered" evidence="1">
    <location>
        <begin position="129"/>
        <end position="148"/>
    </location>
</feature>
<evidence type="ECO:0000256" key="2">
    <source>
        <dbReference type="SAM" id="Phobius"/>
    </source>
</evidence>
<keyword evidence="2" id="KW-0472">Membrane</keyword>
<accession>A0A0W0F3T9</accession>
<protein>
    <submittedName>
        <fullName evidence="3">Uncharacterized protein</fullName>
    </submittedName>
</protein>